<dbReference type="GO" id="GO:0006281">
    <property type="term" value="P:DNA repair"/>
    <property type="evidence" value="ECO:0007669"/>
    <property type="project" value="InterPro"/>
</dbReference>
<feature type="domain" description="Myb-like" evidence="8">
    <location>
        <begin position="196"/>
        <end position="247"/>
    </location>
</feature>
<feature type="compositionally biased region" description="Basic and acidic residues" evidence="6">
    <location>
        <begin position="415"/>
        <end position="437"/>
    </location>
</feature>
<keyword evidence="7" id="KW-0472">Membrane</keyword>
<dbReference type="EMBL" id="KE346363">
    <property type="protein sequence ID" value="KJE91996.1"/>
    <property type="molecule type" value="Genomic_DNA"/>
</dbReference>
<gene>
    <name evidence="9" type="ORF">CAOG_008659</name>
</gene>
<dbReference type="PhylomeDB" id="A0A0D2UAC3"/>
<dbReference type="SMART" id="SM00717">
    <property type="entry name" value="SANT"/>
    <property type="match status" value="1"/>
</dbReference>
<dbReference type="OrthoDB" id="19740at2759"/>
<keyword evidence="7" id="KW-0812">Transmembrane</keyword>
<evidence type="ECO:0000256" key="6">
    <source>
        <dbReference type="SAM" id="MobiDB-lite"/>
    </source>
</evidence>
<keyword evidence="10" id="KW-1185">Reference proteome</keyword>
<reference evidence="10" key="1">
    <citation type="submission" date="2011-02" db="EMBL/GenBank/DDBJ databases">
        <title>The Genome Sequence of Capsaspora owczarzaki ATCC 30864.</title>
        <authorList>
            <person name="Russ C."/>
            <person name="Cuomo C."/>
            <person name="Burger G."/>
            <person name="Gray M.W."/>
            <person name="Holland P.W.H."/>
            <person name="King N."/>
            <person name="Lang F.B.F."/>
            <person name="Roger A.J."/>
            <person name="Ruiz-Trillo I."/>
            <person name="Young S.K."/>
            <person name="Zeng Q."/>
            <person name="Gargeya S."/>
            <person name="Alvarado L."/>
            <person name="Berlin A."/>
            <person name="Chapman S.B."/>
            <person name="Chen Z."/>
            <person name="Freedman E."/>
            <person name="Gellesch M."/>
            <person name="Goldberg J."/>
            <person name="Griggs A."/>
            <person name="Gujja S."/>
            <person name="Heilman E."/>
            <person name="Heiman D."/>
            <person name="Howarth C."/>
            <person name="Mehta T."/>
            <person name="Neiman D."/>
            <person name="Pearson M."/>
            <person name="Roberts A."/>
            <person name="Saif S."/>
            <person name="Shea T."/>
            <person name="Shenoy N."/>
            <person name="Sisk P."/>
            <person name="Stolte C."/>
            <person name="Sykes S."/>
            <person name="White J."/>
            <person name="Yandava C."/>
            <person name="Haas B."/>
            <person name="Nusbaum C."/>
            <person name="Birren B."/>
        </authorList>
    </citation>
    <scope>NUCLEOTIDE SEQUENCE</scope>
    <source>
        <strain evidence="10">ATCC 30864</strain>
    </source>
</reference>
<evidence type="ECO:0000313" key="9">
    <source>
        <dbReference type="EMBL" id="KJE91996.1"/>
    </source>
</evidence>
<evidence type="ECO:0000256" key="7">
    <source>
        <dbReference type="SAM" id="Phobius"/>
    </source>
</evidence>
<dbReference type="Pfam" id="PF05499">
    <property type="entry name" value="DMAP1"/>
    <property type="match status" value="1"/>
</dbReference>
<dbReference type="GO" id="GO:0003714">
    <property type="term" value="F:transcription corepressor activity"/>
    <property type="evidence" value="ECO:0007669"/>
    <property type="project" value="TreeGrafter"/>
</dbReference>
<keyword evidence="5" id="KW-0539">Nucleus</keyword>
<dbReference type="Pfam" id="PF16282">
    <property type="entry name" value="SANT_DAMP1_like"/>
    <property type="match status" value="1"/>
</dbReference>
<protein>
    <recommendedName>
        <fullName evidence="8">Myb-like domain-containing protein</fullName>
    </recommendedName>
</protein>
<sequence>MSDVRNILDLEGSKSEVLSLIADKAPRGHRSTVPRPEKPAGMSMEVYRLYLARSSAVPTDTTSQGYVQHKARLGNRRAVQWRMTEFTNPARQDELVLRHWCKAADADKEYKFAKWNRAIVIPEYSDEEYATIIETTQPGIEAFMPKYTPHPSTKAPTANAASTTTSSTGALATSTSSSEAAPSDSASAGRIQLPAAAAAWTKPDTDHLFALCADFDLRFAVIAGRYEGSVPRTVEELKDRFYSVCNRLAIARARTAALAAGVTDAQSMAAFLARQAATAASGLTQGGADGGDMLPDVPLEQQQALYQPSQPPTSSMDTSDDTAASTGASSAGLRRSSSSNKPSSSLKSAAPSAAALAPTTDALSSNNRVPGVHLIFYDADHEVRRKLQLERMLHRTYAQIREEEFLIGELRKIESRGREREKERESASRIMKDDDAGRGPLVSETTKKKKKKSSSSRSSTAVSAAGASSAATGASGASLDAPEAVAGPYDPASSSAAAAAAIRRERPIGTHLRSSRFAPLQIGTKAAKRIDLLLEELGANVRFMPTLVVCDEFDELRAEILGVLDLKKVLTDFVDFVFLVVMVGAMMTILIAHSFVCFSTPMHVNTTSTCSSIGDALCSSNCTQIKNSRTIPFLFLMRLVRQVTILSRTRRTNPTRRQERVIKVKSWSTKSLILSHCPASARVQALWP</sequence>
<comment type="subcellular location">
    <subcellularLocation>
        <location evidence="1">Nucleus</location>
    </subcellularLocation>
</comment>
<dbReference type="GO" id="GO:0006338">
    <property type="term" value="P:chromatin remodeling"/>
    <property type="evidence" value="ECO:0007669"/>
    <property type="project" value="InterPro"/>
</dbReference>
<keyword evidence="4" id="KW-0804">Transcription</keyword>
<evidence type="ECO:0000256" key="4">
    <source>
        <dbReference type="ARBA" id="ARBA00023163"/>
    </source>
</evidence>
<feature type="region of interest" description="Disordered" evidence="6">
    <location>
        <begin position="415"/>
        <end position="467"/>
    </location>
</feature>
<dbReference type="GO" id="GO:0000122">
    <property type="term" value="P:negative regulation of transcription by RNA polymerase II"/>
    <property type="evidence" value="ECO:0007669"/>
    <property type="project" value="TreeGrafter"/>
</dbReference>
<feature type="region of interest" description="Disordered" evidence="6">
    <location>
        <begin position="145"/>
        <end position="186"/>
    </location>
</feature>
<dbReference type="eggNOG" id="KOG2656">
    <property type="taxonomic scope" value="Eukaryota"/>
</dbReference>
<dbReference type="Gene3D" id="1.10.10.60">
    <property type="entry name" value="Homeodomain-like"/>
    <property type="match status" value="1"/>
</dbReference>
<dbReference type="InterPro" id="IPR027109">
    <property type="entry name" value="Swc4/Dmap1"/>
</dbReference>
<dbReference type="InterPro" id="IPR008468">
    <property type="entry name" value="DMAP1"/>
</dbReference>
<dbReference type="InParanoid" id="A0A0D2UAC3"/>
<dbReference type="FunCoup" id="A0A0D2UAC3">
    <property type="interactions" value="521"/>
</dbReference>
<evidence type="ECO:0000313" key="10">
    <source>
        <dbReference type="Proteomes" id="UP000008743"/>
    </source>
</evidence>
<organism evidence="9 10">
    <name type="scientific">Capsaspora owczarzaki (strain ATCC 30864)</name>
    <dbReference type="NCBI Taxonomy" id="595528"/>
    <lineage>
        <taxon>Eukaryota</taxon>
        <taxon>Filasterea</taxon>
        <taxon>Capsaspora</taxon>
    </lineage>
</organism>
<dbReference type="GO" id="GO:0000812">
    <property type="term" value="C:Swr1 complex"/>
    <property type="evidence" value="ECO:0007669"/>
    <property type="project" value="TreeGrafter"/>
</dbReference>
<evidence type="ECO:0000259" key="8">
    <source>
        <dbReference type="SMART" id="SM00717"/>
    </source>
</evidence>
<feature type="transmembrane region" description="Helical" evidence="7">
    <location>
        <begin position="576"/>
        <end position="598"/>
    </location>
</feature>
<proteinExistence type="predicted"/>
<keyword evidence="3" id="KW-0805">Transcription regulation</keyword>
<feature type="region of interest" description="Disordered" evidence="6">
    <location>
        <begin position="306"/>
        <end position="352"/>
    </location>
</feature>
<name>A0A0D2UAC3_CAPO3</name>
<evidence type="ECO:0000256" key="3">
    <source>
        <dbReference type="ARBA" id="ARBA00023015"/>
    </source>
</evidence>
<dbReference type="PANTHER" id="PTHR12855:SF10">
    <property type="entry name" value="DNA METHYLTRANSFERASE 1-ASSOCIATED PROTEIN 1"/>
    <property type="match status" value="1"/>
</dbReference>
<evidence type="ECO:0000256" key="2">
    <source>
        <dbReference type="ARBA" id="ARBA00022853"/>
    </source>
</evidence>
<feature type="compositionally biased region" description="Low complexity" evidence="6">
    <location>
        <begin position="455"/>
        <end position="467"/>
    </location>
</feature>
<dbReference type="PANTHER" id="PTHR12855">
    <property type="entry name" value="DNA METHYLTRANSFERASE 1-ASSOCIATED PROTEIN 1 FAMILY MEMBER"/>
    <property type="match status" value="1"/>
</dbReference>
<dbReference type="GO" id="GO:0035267">
    <property type="term" value="C:NuA4 histone acetyltransferase complex"/>
    <property type="evidence" value="ECO:0007669"/>
    <property type="project" value="InterPro"/>
</dbReference>
<dbReference type="AlphaFoldDB" id="A0A0D2UAC3"/>
<feature type="compositionally biased region" description="Low complexity" evidence="6">
    <location>
        <begin position="313"/>
        <end position="352"/>
    </location>
</feature>
<accession>A0A0D2UAC3</accession>
<evidence type="ECO:0000256" key="1">
    <source>
        <dbReference type="ARBA" id="ARBA00004123"/>
    </source>
</evidence>
<keyword evidence="7" id="KW-1133">Transmembrane helix</keyword>
<dbReference type="InterPro" id="IPR001005">
    <property type="entry name" value="SANT/Myb"/>
</dbReference>
<keyword evidence="2" id="KW-0156">Chromatin regulator</keyword>
<feature type="compositionally biased region" description="Low complexity" evidence="6">
    <location>
        <begin position="151"/>
        <end position="186"/>
    </location>
</feature>
<dbReference type="Proteomes" id="UP000008743">
    <property type="component" value="Unassembled WGS sequence"/>
</dbReference>
<dbReference type="InterPro" id="IPR032563">
    <property type="entry name" value="DAMP1_SANT-like"/>
</dbReference>
<evidence type="ECO:0000256" key="5">
    <source>
        <dbReference type="ARBA" id="ARBA00023242"/>
    </source>
</evidence>
<dbReference type="STRING" id="595528.A0A0D2UAC3"/>